<sequence length="103" mass="11193">MMVLKAELKSTNRILAYVPGWSRCCRMKCRPKLTASSANLFARCRLSSGGEKEQVLTHQRGGGNESSSPALLRLSVCLLWLDSSPATAPLIPHCADFLVSSSK</sequence>
<evidence type="ECO:0000313" key="1">
    <source>
        <dbReference type="EMBL" id="MEQ2285863.1"/>
    </source>
</evidence>
<gene>
    <name evidence="1" type="ORF">AMECASPLE_036254</name>
</gene>
<proteinExistence type="predicted"/>
<accession>A0ABV0XWG3</accession>
<evidence type="ECO:0000313" key="2">
    <source>
        <dbReference type="Proteomes" id="UP001469553"/>
    </source>
</evidence>
<comment type="caution">
    <text evidence="1">The sequence shown here is derived from an EMBL/GenBank/DDBJ whole genome shotgun (WGS) entry which is preliminary data.</text>
</comment>
<protein>
    <submittedName>
        <fullName evidence="1">Uncharacterized protein</fullName>
    </submittedName>
</protein>
<keyword evidence="2" id="KW-1185">Reference proteome</keyword>
<organism evidence="1 2">
    <name type="scientific">Ameca splendens</name>
    <dbReference type="NCBI Taxonomy" id="208324"/>
    <lineage>
        <taxon>Eukaryota</taxon>
        <taxon>Metazoa</taxon>
        <taxon>Chordata</taxon>
        <taxon>Craniata</taxon>
        <taxon>Vertebrata</taxon>
        <taxon>Euteleostomi</taxon>
        <taxon>Actinopterygii</taxon>
        <taxon>Neopterygii</taxon>
        <taxon>Teleostei</taxon>
        <taxon>Neoteleostei</taxon>
        <taxon>Acanthomorphata</taxon>
        <taxon>Ovalentaria</taxon>
        <taxon>Atherinomorphae</taxon>
        <taxon>Cyprinodontiformes</taxon>
        <taxon>Goodeidae</taxon>
        <taxon>Ameca</taxon>
    </lineage>
</organism>
<dbReference type="EMBL" id="JAHRIP010015081">
    <property type="protein sequence ID" value="MEQ2285863.1"/>
    <property type="molecule type" value="Genomic_DNA"/>
</dbReference>
<name>A0ABV0XWG3_9TELE</name>
<reference evidence="1 2" key="1">
    <citation type="submission" date="2021-06" db="EMBL/GenBank/DDBJ databases">
        <authorList>
            <person name="Palmer J.M."/>
        </authorList>
    </citation>
    <scope>NUCLEOTIDE SEQUENCE [LARGE SCALE GENOMIC DNA]</scope>
    <source>
        <strain evidence="1 2">AS_MEX2019</strain>
        <tissue evidence="1">Muscle</tissue>
    </source>
</reference>
<dbReference type="Proteomes" id="UP001469553">
    <property type="component" value="Unassembled WGS sequence"/>
</dbReference>